<dbReference type="EMBL" id="MNCJ02000331">
    <property type="protein sequence ID" value="KAF5757917.1"/>
    <property type="molecule type" value="Genomic_DNA"/>
</dbReference>
<dbReference type="AlphaFoldDB" id="A0A9K3GW02"/>
<gene>
    <name evidence="1" type="ORF">HanXRQr2_Chr16g0723381</name>
</gene>
<dbReference type="Gramene" id="mRNA:HanXRQr2_Chr16g0723381">
    <property type="protein sequence ID" value="mRNA:HanXRQr2_Chr16g0723381"/>
    <property type="gene ID" value="HanXRQr2_Chr16g0723381"/>
</dbReference>
<dbReference type="Proteomes" id="UP000215914">
    <property type="component" value="Unassembled WGS sequence"/>
</dbReference>
<proteinExistence type="predicted"/>
<accession>A0A9K3GW02</accession>
<protein>
    <submittedName>
        <fullName evidence="1">Uncharacterized protein</fullName>
    </submittedName>
</protein>
<keyword evidence="2" id="KW-1185">Reference proteome</keyword>
<comment type="caution">
    <text evidence="1">The sequence shown here is derived from an EMBL/GenBank/DDBJ whole genome shotgun (WGS) entry which is preliminary data.</text>
</comment>
<evidence type="ECO:0000313" key="1">
    <source>
        <dbReference type="EMBL" id="KAF5757917.1"/>
    </source>
</evidence>
<sequence>MSLRQRFTQATLLSIEPARRRNALTRNIATCLSPFRPDRYHLVVSVTCPTSTRPSTTKKPLTSIILSSVC</sequence>
<name>A0A9K3GW02_HELAN</name>
<organism evidence="1 2">
    <name type="scientific">Helianthus annuus</name>
    <name type="common">Common sunflower</name>
    <dbReference type="NCBI Taxonomy" id="4232"/>
    <lineage>
        <taxon>Eukaryota</taxon>
        <taxon>Viridiplantae</taxon>
        <taxon>Streptophyta</taxon>
        <taxon>Embryophyta</taxon>
        <taxon>Tracheophyta</taxon>
        <taxon>Spermatophyta</taxon>
        <taxon>Magnoliopsida</taxon>
        <taxon>eudicotyledons</taxon>
        <taxon>Gunneridae</taxon>
        <taxon>Pentapetalae</taxon>
        <taxon>asterids</taxon>
        <taxon>campanulids</taxon>
        <taxon>Asterales</taxon>
        <taxon>Asteraceae</taxon>
        <taxon>Asteroideae</taxon>
        <taxon>Heliantheae alliance</taxon>
        <taxon>Heliantheae</taxon>
        <taxon>Helianthus</taxon>
    </lineage>
</organism>
<reference evidence="1" key="2">
    <citation type="submission" date="2020-06" db="EMBL/GenBank/DDBJ databases">
        <title>Helianthus annuus Genome sequencing and assembly Release 2.</title>
        <authorList>
            <person name="Gouzy J."/>
            <person name="Langlade N."/>
            <person name="Munos S."/>
        </authorList>
    </citation>
    <scope>NUCLEOTIDE SEQUENCE</scope>
    <source>
        <tissue evidence="1">Leaves</tissue>
    </source>
</reference>
<reference evidence="1" key="1">
    <citation type="journal article" date="2017" name="Nature">
        <title>The sunflower genome provides insights into oil metabolism, flowering and Asterid evolution.</title>
        <authorList>
            <person name="Badouin H."/>
            <person name="Gouzy J."/>
            <person name="Grassa C.J."/>
            <person name="Murat F."/>
            <person name="Staton S.E."/>
            <person name="Cottret L."/>
            <person name="Lelandais-Briere C."/>
            <person name="Owens G.L."/>
            <person name="Carrere S."/>
            <person name="Mayjonade B."/>
            <person name="Legrand L."/>
            <person name="Gill N."/>
            <person name="Kane N.C."/>
            <person name="Bowers J.E."/>
            <person name="Hubner S."/>
            <person name="Bellec A."/>
            <person name="Berard A."/>
            <person name="Berges H."/>
            <person name="Blanchet N."/>
            <person name="Boniface M.C."/>
            <person name="Brunel D."/>
            <person name="Catrice O."/>
            <person name="Chaidir N."/>
            <person name="Claudel C."/>
            <person name="Donnadieu C."/>
            <person name="Faraut T."/>
            <person name="Fievet G."/>
            <person name="Helmstetter N."/>
            <person name="King M."/>
            <person name="Knapp S.J."/>
            <person name="Lai Z."/>
            <person name="Le Paslier M.C."/>
            <person name="Lippi Y."/>
            <person name="Lorenzon L."/>
            <person name="Mandel J.R."/>
            <person name="Marage G."/>
            <person name="Marchand G."/>
            <person name="Marquand E."/>
            <person name="Bret-Mestries E."/>
            <person name="Morien E."/>
            <person name="Nambeesan S."/>
            <person name="Nguyen T."/>
            <person name="Pegot-Espagnet P."/>
            <person name="Pouilly N."/>
            <person name="Raftis F."/>
            <person name="Sallet E."/>
            <person name="Schiex T."/>
            <person name="Thomas J."/>
            <person name="Vandecasteele C."/>
            <person name="Vares D."/>
            <person name="Vear F."/>
            <person name="Vautrin S."/>
            <person name="Crespi M."/>
            <person name="Mangin B."/>
            <person name="Burke J.M."/>
            <person name="Salse J."/>
            <person name="Munos S."/>
            <person name="Vincourt P."/>
            <person name="Rieseberg L.H."/>
            <person name="Langlade N.B."/>
        </authorList>
    </citation>
    <scope>NUCLEOTIDE SEQUENCE</scope>
    <source>
        <tissue evidence="1">Leaves</tissue>
    </source>
</reference>
<evidence type="ECO:0000313" key="2">
    <source>
        <dbReference type="Proteomes" id="UP000215914"/>
    </source>
</evidence>